<dbReference type="InterPro" id="IPR032817">
    <property type="entry name" value="Mon2_C"/>
</dbReference>
<dbReference type="SUPFAM" id="SSF48371">
    <property type="entry name" value="ARM repeat"/>
    <property type="match status" value="1"/>
</dbReference>
<proteinExistence type="predicted"/>
<keyword evidence="8" id="KW-1185">Reference proteome</keyword>
<keyword evidence="2" id="KW-0653">Protein transport</keyword>
<feature type="domain" description="Mon2/Sec7/BIG1-like HUS" evidence="4">
    <location>
        <begin position="200"/>
        <end position="353"/>
    </location>
</feature>
<dbReference type="Proteomes" id="UP000788993">
    <property type="component" value="Unassembled WGS sequence"/>
</dbReference>
<evidence type="ECO:0000259" key="4">
    <source>
        <dbReference type="Pfam" id="PF12783"/>
    </source>
</evidence>
<feature type="region of interest" description="Disordered" evidence="3">
    <location>
        <begin position="394"/>
        <end position="416"/>
    </location>
</feature>
<reference evidence="7" key="2">
    <citation type="submission" date="2021-01" db="EMBL/GenBank/DDBJ databases">
        <authorList>
            <person name="Schikora-Tamarit M.A."/>
        </authorList>
    </citation>
    <scope>NUCLEOTIDE SEQUENCE</scope>
    <source>
        <strain evidence="7">NCAIM Y.01608</strain>
    </source>
</reference>
<name>A0A9P8T0X9_9ASCO</name>
<dbReference type="Pfam" id="PF16206">
    <property type="entry name" value="Mon2_C"/>
    <property type="match status" value="1"/>
</dbReference>
<evidence type="ECO:0008006" key="9">
    <source>
        <dbReference type="Google" id="ProtNLM"/>
    </source>
</evidence>
<evidence type="ECO:0000259" key="5">
    <source>
        <dbReference type="Pfam" id="PF16206"/>
    </source>
</evidence>
<evidence type="ECO:0000256" key="2">
    <source>
        <dbReference type="ARBA" id="ARBA00022927"/>
    </source>
</evidence>
<dbReference type="InterPro" id="IPR032629">
    <property type="entry name" value="DCB_dom"/>
</dbReference>
<protein>
    <recommendedName>
        <fullName evidence="9">Protein MON2</fullName>
    </recommendedName>
</protein>
<keyword evidence="1" id="KW-0813">Transport</keyword>
<dbReference type="InterPro" id="IPR016024">
    <property type="entry name" value="ARM-type_fold"/>
</dbReference>
<dbReference type="Pfam" id="PF12783">
    <property type="entry name" value="Sec7-like_HUS"/>
    <property type="match status" value="1"/>
</dbReference>
<feature type="domain" description="Mon2 C-terminal" evidence="5">
    <location>
        <begin position="934"/>
        <end position="1056"/>
    </location>
</feature>
<reference evidence="7" key="1">
    <citation type="journal article" date="2021" name="Open Biol.">
        <title>Shared evolutionary footprints suggest mitochondrial oxidative damage underlies multiple complex I losses in fungi.</title>
        <authorList>
            <person name="Schikora-Tamarit M.A."/>
            <person name="Marcet-Houben M."/>
            <person name="Nosek J."/>
            <person name="Gabaldon T."/>
        </authorList>
    </citation>
    <scope>NUCLEOTIDE SEQUENCE</scope>
    <source>
        <strain evidence="7">NCAIM Y.01608</strain>
    </source>
</reference>
<evidence type="ECO:0000313" key="8">
    <source>
        <dbReference type="Proteomes" id="UP000788993"/>
    </source>
</evidence>
<dbReference type="EMBL" id="JAEUBD010001468">
    <property type="protein sequence ID" value="KAH3661086.1"/>
    <property type="molecule type" value="Genomic_DNA"/>
</dbReference>
<accession>A0A9P8T0X9</accession>
<dbReference type="Pfam" id="PF16213">
    <property type="entry name" value="DCB"/>
    <property type="match status" value="1"/>
</dbReference>
<organism evidence="7 8">
    <name type="scientific">Ogataea polymorpha</name>
    <dbReference type="NCBI Taxonomy" id="460523"/>
    <lineage>
        <taxon>Eukaryota</taxon>
        <taxon>Fungi</taxon>
        <taxon>Dikarya</taxon>
        <taxon>Ascomycota</taxon>
        <taxon>Saccharomycotina</taxon>
        <taxon>Pichiomycetes</taxon>
        <taxon>Pichiales</taxon>
        <taxon>Pichiaceae</taxon>
        <taxon>Ogataea</taxon>
    </lineage>
</organism>
<evidence type="ECO:0000256" key="3">
    <source>
        <dbReference type="SAM" id="MobiDB-lite"/>
    </source>
</evidence>
<evidence type="ECO:0000313" key="7">
    <source>
        <dbReference type="EMBL" id="KAH3661086.1"/>
    </source>
</evidence>
<gene>
    <name evidence="7" type="ORF">OGATHE_005419</name>
</gene>
<comment type="caution">
    <text evidence="7">The sequence shown here is derived from an EMBL/GenBank/DDBJ whole genome shotgun (WGS) entry which is preliminary data.</text>
</comment>
<sequence length="1604" mass="181656">MSIQLLSADLAALVAETKRKNTDIRHAADRSLETLKSGQGKDERAFLKSLSQNPDFINPFLLACQSKNAKLTGIALQCFSRLIPTHSLPATKVDLVIDALLESTHSAIDIQLKILQLLPSFFQAYSMFINDETLSKLLLVCSSLQSTNRMGAVVNTAQATFLQLVNLVFEKVHDEDQKGCQEALYPVPISTQETRKVGPCAYDAQRIVSDLCTLIEHHKPAFLKTNYITEDFGFELLESIVKNNRQTFLTHEELAHLLRLRVAPILLRFLSSSKDFTVMVRVSRLISLLIQEQFEVLKIESEVTLSLLNHILTKESATPVWKRILSLEIYRAIFKDFELVSKIFTEYDNNQEEERKKVFSDFFKACLEIVSEHKQMLNTGDLIQAPFSSATHSGTVQEANSSKSKKPSPSSAPATIRQAEEKKVGLSIAKSAIKFSYIDSLDKADPPHIPETYSCFLICQIIISFCEGLCKATLDLASEGETVSFLNETTFSDKSKQLQYACLSVMLLSNSKDLVELHKIFLYSTIDSDLFSKVVRSLQKLCHASGILSLKETRNEILNFFAISTLKLTGKEGHQNKFLSFGESIVGTISSTIGNAVSNMASTSSETEPLQLYSRNINSRQIMCLRVLLSLATSLGAVLDDNWDIIFITLQWVSYYLDGPSDINIKEVSPLPTLLNDQDLVHVESSLKKLKESLNSQSKDVFYSIVRSLMRLSSMVLKSSLTNEDRKGTKPVNDGKLEPCILNKSFFINKLTDICEINPIKFLVESDQNWQCISQFSISTAKDRSLEDSLRILVARNFNTIVKNVAVAGFNSNSEAIRNETENKILNALNDFIDNFAKLPISEEILVTNCEIEVQLLTLNTLKDIVDQYGMLITHRWDVVTQMLNNPFEIISNMDDGMLKEKAVRDIITSVLRSTFETLKVILDTVLQSIAGNQIKVIIDCLFNFVTQKFDLNISFNSISYFWLISDYLKEKIESEDVSSSKFEKVIDSQEPLQKFIDFDSLAQALDIDKYKGLWLYLILQLSKTVSDPRTQVRNGSIQTFFNVIDSYGPLSPSWKLIYDITLSPVIMSIEPAEELSVEWVESYTLIVNGLSKLFSQYFDYSSESSIVYWRGLLNFFSKLINLDSNRTEINLQVFKAFSQIVTSFQVQPPQELVEILYEFWAGFQISYNLSDDSLYQTSLSAFIASFSDLFEVLKPVLTLAKFEHILTLLNSCIRYPILTGTQKDDNKCTELQKQVIDTLAGLWFDDLKYESLLIQQLNLIVILPFSTRDLIQKKLGARVSKIPTFIAASHEALQLLKQHLERISDLTPFLNDRCIIKTYKALLEPSKSKDSEFQCNGDHLWMESMNILVNLSARVSLLLAHSHEVKDEVKPQLSQLLIQTFKTSFSYSTSEDEESESFDLEKYQQMKSCLVPLYSESSLSSKLEAEEFIVTVWTSSFLYALDDIENSILESSKSPSEVAQKLCNYDLNLVYGSTAELSKLPRLRLAKTCLQDLIEFSIPRENNSLFEKCLPYFISRCAFALRKLLSDERLVYKQPVPRIQQTEINIVLNGLMTITNVLDTSSNPKPIYDKLMVLFPLLVQAIAVKTDTNQLMQKLTLKLGRDH</sequence>
<evidence type="ECO:0000259" key="6">
    <source>
        <dbReference type="Pfam" id="PF16213"/>
    </source>
</evidence>
<feature type="domain" description="Mon2/Sec7/BIG1-like dimerisation and cyclophilin-binding" evidence="6">
    <location>
        <begin position="3"/>
        <end position="176"/>
    </location>
</feature>
<dbReference type="GO" id="GO:0015031">
    <property type="term" value="P:protein transport"/>
    <property type="evidence" value="ECO:0007669"/>
    <property type="project" value="UniProtKB-KW"/>
</dbReference>
<dbReference type="InterPro" id="IPR032691">
    <property type="entry name" value="Mon2/Sec7/BIG1-like_HUS"/>
</dbReference>
<dbReference type="GO" id="GO:0005794">
    <property type="term" value="C:Golgi apparatus"/>
    <property type="evidence" value="ECO:0007669"/>
    <property type="project" value="UniProtKB-ARBA"/>
</dbReference>
<evidence type="ECO:0000256" key="1">
    <source>
        <dbReference type="ARBA" id="ARBA00022448"/>
    </source>
</evidence>